<dbReference type="Pfam" id="PF00535">
    <property type="entry name" value="Glycos_transf_2"/>
    <property type="match status" value="1"/>
</dbReference>
<dbReference type="SMR" id="O05380"/>
<dbReference type="InterPro" id="IPR001173">
    <property type="entry name" value="Glyco_trans_2-like"/>
</dbReference>
<evidence type="ECO:0000313" key="3">
    <source>
        <dbReference type="EMBL" id="AGO88222.1"/>
    </source>
</evidence>
<dbReference type="SUPFAM" id="SSF53448">
    <property type="entry name" value="Nucleotide-diphospho-sugar transferases"/>
    <property type="match status" value="1"/>
</dbReference>
<dbReference type="GeneID" id="77212272"/>
<evidence type="ECO:0000259" key="1">
    <source>
        <dbReference type="Pfam" id="PF00535"/>
    </source>
</evidence>
<feature type="domain" description="Glycosyltransferase 2-like" evidence="1">
    <location>
        <begin position="9"/>
        <end position="176"/>
    </location>
</feature>
<evidence type="ECO:0000313" key="2">
    <source>
        <dbReference type="EMBL" id="AGO88194.1"/>
    </source>
</evidence>
<reference evidence="4" key="2">
    <citation type="journal article" date="1999" name="J. Biol. Chem.">
        <title>A novel NDP-6-deoxyhexosyl-4-ulose reductase in the pathway for the synthesis of thymidine diphosphate-D-fucose.</title>
        <authorList>
            <person name="Yoshida Y."/>
            <person name="Nakano Y."/>
            <person name="Nezu T."/>
            <person name="Yamashita Y."/>
            <person name="Koga T."/>
        </authorList>
    </citation>
    <scope>NUCLEOTIDE SEQUENCE</scope>
    <source>
        <strain evidence="4">Y4</strain>
    </source>
</reference>
<dbReference type="EMBL" id="AB002668">
    <property type="protein sequence ID" value="BAA19647.1"/>
    <property type="molecule type" value="Genomic_DNA"/>
</dbReference>
<dbReference type="InterPro" id="IPR029044">
    <property type="entry name" value="Nucleotide-diphossugar_trans"/>
</dbReference>
<reference evidence="2" key="3">
    <citation type="submission" date="2012-08" db="EMBL/GenBank/DDBJ databases">
        <authorList>
            <person name="Sun R."/>
            <person name="Kittichotirat W."/>
            <person name="Wang J."/>
            <person name="Jan M."/>
            <person name="Asikainen S."/>
            <person name="Bumgarner R.E."/>
            <person name="Chen C."/>
        </authorList>
    </citation>
    <scope>NUCLEOTIDE SEQUENCE</scope>
    <source>
        <strain evidence="2">I23C</strain>
        <strain evidence="3">S23A</strain>
    </source>
</reference>
<dbReference type="CAZy" id="GT2">
    <property type="family name" value="Glycosyltransferase Family 2"/>
</dbReference>
<dbReference type="GO" id="GO:0016740">
    <property type="term" value="F:transferase activity"/>
    <property type="evidence" value="ECO:0007669"/>
    <property type="project" value="UniProtKB-KW"/>
</dbReference>
<evidence type="ECO:0000313" key="4">
    <source>
        <dbReference type="EMBL" id="BAA19647.1"/>
    </source>
</evidence>
<dbReference type="AlphaFoldDB" id="O05380"/>
<protein>
    <submittedName>
        <fullName evidence="4">Rhamnosyltransferase</fullName>
    </submittedName>
</protein>
<sequence length="318" mass="35933">MTALSFVLCVPTYNADQQWQDWIATYQQQTRKADEVIVVDSSSSDQTVKWAEEAGFSVHSISQMEFNHGGTRNQAVKFAKSFADIVVFMTQDAILASPDSLANLLAPFADPEVTTVYGKQLPHANSTPVAAHARYFNYPAQSKLKSKADIPSLGIKTAFMSNSFAAYRRSVFEELGGFPDNTILAEDMYLTAKMVLAGYKVAYCAEATVFHSHNYTLSQELQRYFDTGVFQQEQGWIQQTFGKMASEGKKFVLSELKFLVKNAPHLLPKALLSTFAKWIGFQLGYHYQKLPYAWCKALSMHKGYWKDEKNRRLRAPHQ</sequence>
<keyword evidence="4" id="KW-0808">Transferase</keyword>
<dbReference type="GO" id="GO:0044010">
    <property type="term" value="P:single-species biofilm formation"/>
    <property type="evidence" value="ECO:0007669"/>
    <property type="project" value="TreeGrafter"/>
</dbReference>
<dbReference type="PANTHER" id="PTHR43685:SF13">
    <property type="entry name" value="O ANTIGEN BIOSYNTHESIS RHAMNOSYLTRANSFERASE RFBN"/>
    <property type="match status" value="1"/>
</dbReference>
<dbReference type="EMBL" id="JX470548">
    <property type="protein sequence ID" value="AGO88194.1"/>
    <property type="molecule type" value="Genomic_DNA"/>
</dbReference>
<dbReference type="PANTHER" id="PTHR43685">
    <property type="entry name" value="GLYCOSYLTRANSFERASE"/>
    <property type="match status" value="1"/>
</dbReference>
<dbReference type="CDD" id="cd00761">
    <property type="entry name" value="Glyco_tranf_GTA_type"/>
    <property type="match status" value="1"/>
</dbReference>
<reference evidence="4" key="1">
    <citation type="journal article" date="1998" name="Infect. Immun.">
        <title>Identification of a genetic locus essential for serotype b-specific antigen synthesis in Actinobacillus actinomycetemcomitans.</title>
        <authorList>
            <person name="Yoshida Y."/>
            <person name="Nakano Y."/>
            <person name="Yamashita Y."/>
            <person name="Koga T."/>
        </authorList>
    </citation>
    <scope>NUCLEOTIDE SEQUENCE</scope>
    <source>
        <strain evidence="4">Y4</strain>
    </source>
</reference>
<gene>
    <name evidence="2" type="ORF">I23Cspa_0014</name>
    <name evidence="3" type="ORF">S23Aspa_0007</name>
</gene>
<accession>O05380</accession>
<dbReference type="EMBL" id="JX470549">
    <property type="protein sequence ID" value="AGO88222.1"/>
    <property type="molecule type" value="Genomic_DNA"/>
</dbReference>
<dbReference type="InterPro" id="IPR050834">
    <property type="entry name" value="Glycosyltransf_2"/>
</dbReference>
<organism evidence="4">
    <name type="scientific">Aggregatibacter actinomycetemcomitans</name>
    <name type="common">Actinobacillus actinomycetemcomitans</name>
    <name type="synonym">Haemophilus actinomycetemcomitans</name>
    <dbReference type="NCBI Taxonomy" id="714"/>
    <lineage>
        <taxon>Bacteria</taxon>
        <taxon>Pseudomonadati</taxon>
        <taxon>Pseudomonadota</taxon>
        <taxon>Gammaproteobacteria</taxon>
        <taxon>Pasteurellales</taxon>
        <taxon>Pasteurellaceae</taxon>
        <taxon>Aggregatibacter</taxon>
    </lineage>
</organism>
<proteinExistence type="predicted"/>
<dbReference type="RefSeq" id="WP_005567312.1">
    <property type="nucleotide sequence ID" value="NZ_CP065604.1"/>
</dbReference>
<name>O05380_AGGAC</name>
<dbReference type="Gene3D" id="3.90.550.10">
    <property type="entry name" value="Spore Coat Polysaccharide Biosynthesis Protein SpsA, Chain A"/>
    <property type="match status" value="1"/>
</dbReference>